<keyword evidence="2" id="KW-0547">Nucleotide-binding</keyword>
<dbReference type="GeneID" id="24106298"/>
<dbReference type="InterPro" id="IPR002041">
    <property type="entry name" value="Ran_GTPase"/>
</dbReference>
<dbReference type="GO" id="GO:0003924">
    <property type="term" value="F:GTPase activity"/>
    <property type="evidence" value="ECO:0007669"/>
    <property type="project" value="InterPro"/>
</dbReference>
<dbReference type="Pfam" id="PF00071">
    <property type="entry name" value="Ras"/>
    <property type="match status" value="1"/>
</dbReference>
<evidence type="ECO:0000256" key="4">
    <source>
        <dbReference type="ARBA" id="ARBA00023134"/>
    </source>
</evidence>
<evidence type="ECO:0000256" key="3">
    <source>
        <dbReference type="ARBA" id="ARBA00022927"/>
    </source>
</evidence>
<dbReference type="GO" id="GO:0005525">
    <property type="term" value="F:GTP binding"/>
    <property type="evidence" value="ECO:0007669"/>
    <property type="project" value="UniProtKB-KW"/>
</dbReference>
<proteinExistence type="predicted"/>
<dbReference type="EMBL" id="DF238776">
    <property type="protein sequence ID" value="GAC93432.1"/>
    <property type="molecule type" value="Genomic_DNA"/>
</dbReference>
<protein>
    <submittedName>
        <fullName evidence="5">Uncharacterized protein</fullName>
    </submittedName>
</protein>
<gene>
    <name evidence="5" type="ORF">PHSY_000997</name>
</gene>
<dbReference type="GO" id="GO:0005634">
    <property type="term" value="C:nucleus"/>
    <property type="evidence" value="ECO:0007669"/>
    <property type="project" value="TreeGrafter"/>
</dbReference>
<dbReference type="OrthoDB" id="245989at2759"/>
<dbReference type="AlphaFoldDB" id="R9NXY9"/>
<dbReference type="GO" id="GO:0005737">
    <property type="term" value="C:cytoplasm"/>
    <property type="evidence" value="ECO:0007669"/>
    <property type="project" value="TreeGrafter"/>
</dbReference>
<dbReference type="PANTHER" id="PTHR24071">
    <property type="entry name" value="RAN GTPASE"/>
    <property type="match status" value="1"/>
</dbReference>
<dbReference type="SMART" id="SM00175">
    <property type="entry name" value="RAB"/>
    <property type="match status" value="1"/>
</dbReference>
<keyword evidence="4" id="KW-0342">GTP-binding</keyword>
<name>R9NXY9_PSEHS</name>
<dbReference type="InterPro" id="IPR001806">
    <property type="entry name" value="Small_GTPase"/>
</dbReference>
<dbReference type="eggNOG" id="KOG0096">
    <property type="taxonomic scope" value="Eukaryota"/>
</dbReference>
<dbReference type="Proteomes" id="UP000014071">
    <property type="component" value="Unassembled WGS sequence"/>
</dbReference>
<keyword evidence="6" id="KW-1185">Reference proteome</keyword>
<keyword evidence="3" id="KW-0653">Protein transport</keyword>
<dbReference type="GO" id="GO:0000054">
    <property type="term" value="P:ribosomal subunit export from nucleus"/>
    <property type="evidence" value="ECO:0007669"/>
    <property type="project" value="TreeGrafter"/>
</dbReference>
<evidence type="ECO:0000256" key="1">
    <source>
        <dbReference type="ARBA" id="ARBA00022448"/>
    </source>
</evidence>
<keyword evidence="1" id="KW-0813">Transport</keyword>
<reference evidence="6" key="1">
    <citation type="journal article" date="2013" name="Genome Announc.">
        <title>Draft genome sequence of the basidiomycetous yeast-like fungus Pseudozyma hubeiensis SY62, which produces an abundant amount of the biosurfactant mannosylerythritol lipids.</title>
        <authorList>
            <person name="Konishi M."/>
            <person name="Hatada Y."/>
            <person name="Horiuchi J."/>
        </authorList>
    </citation>
    <scope>NUCLEOTIDE SEQUENCE [LARGE SCALE GENOMIC DNA]</scope>
    <source>
        <strain evidence="6">SY62</strain>
    </source>
</reference>
<dbReference type="InterPro" id="IPR027417">
    <property type="entry name" value="P-loop_NTPase"/>
</dbReference>
<dbReference type="RefSeq" id="XP_012187019.1">
    <property type="nucleotide sequence ID" value="XM_012331629.1"/>
</dbReference>
<accession>R9NXY9</accession>
<dbReference type="Gene3D" id="3.40.50.300">
    <property type="entry name" value="P-loop containing nucleotide triphosphate hydrolases"/>
    <property type="match status" value="1"/>
</dbReference>
<dbReference type="PROSITE" id="PS51419">
    <property type="entry name" value="RAB"/>
    <property type="match status" value="1"/>
</dbReference>
<dbReference type="STRING" id="1305764.R9NXY9"/>
<dbReference type="FunFam" id="3.40.50.300:FF:005212">
    <property type="entry name" value="Uncharacterized protein"/>
    <property type="match status" value="1"/>
</dbReference>
<dbReference type="PRINTS" id="PR00449">
    <property type="entry name" value="RASTRNSFRMNG"/>
</dbReference>
<dbReference type="PANTHER" id="PTHR24071:SF0">
    <property type="entry name" value="GTP-BINDING NUCLEAR PROTEIN RAN"/>
    <property type="match status" value="1"/>
</dbReference>
<evidence type="ECO:0000313" key="6">
    <source>
        <dbReference type="Proteomes" id="UP000014071"/>
    </source>
</evidence>
<dbReference type="HOGENOM" id="CLU_088983_0_0_1"/>
<organism evidence="5 6">
    <name type="scientific">Pseudozyma hubeiensis (strain SY62)</name>
    <name type="common">Yeast</name>
    <dbReference type="NCBI Taxonomy" id="1305764"/>
    <lineage>
        <taxon>Eukaryota</taxon>
        <taxon>Fungi</taxon>
        <taxon>Dikarya</taxon>
        <taxon>Basidiomycota</taxon>
        <taxon>Ustilaginomycotina</taxon>
        <taxon>Ustilaginomycetes</taxon>
        <taxon>Ustilaginales</taxon>
        <taxon>Ustilaginaceae</taxon>
        <taxon>Pseudozyma</taxon>
    </lineage>
</organism>
<dbReference type="GO" id="GO:0006606">
    <property type="term" value="P:protein import into nucleus"/>
    <property type="evidence" value="ECO:0007669"/>
    <property type="project" value="TreeGrafter"/>
</dbReference>
<dbReference type="SMART" id="SM00176">
    <property type="entry name" value="RAN"/>
    <property type="match status" value="1"/>
</dbReference>
<evidence type="ECO:0000313" key="5">
    <source>
        <dbReference type="EMBL" id="GAC93432.1"/>
    </source>
</evidence>
<dbReference type="SUPFAM" id="SSF52540">
    <property type="entry name" value="P-loop containing nucleoside triphosphate hydrolases"/>
    <property type="match status" value="1"/>
</dbReference>
<evidence type="ECO:0000256" key="2">
    <source>
        <dbReference type="ARBA" id="ARBA00022741"/>
    </source>
</evidence>
<sequence length="252" mass="27949">MIFLQLRLHPVYYSVPLVFASTLSHHLLQTRTPSVVPSYTTNFIMASAKDFKIVLAGQFGTGKTTFATRVKSAKSDSKEIKALKTTQYPVTLQTSAGSVTLRLFDTNLHAKGGIPDDGFFRTADAAIVFFDLTKEGSYTAMEEWYDAVVKANGRKGSEPLPVIVVGTKADDIKGRDIKPEAIEFPRKKDLPYREISSNANYGVKELLLDVCKSLLGDSVQLTDEVDLDKPKIDKIDEEQLAKLFSEYEKASK</sequence>